<name>A0A9D6AES0_9ACTN</name>
<dbReference type="InterPro" id="IPR023052">
    <property type="entry name" value="Cell_div_SepF"/>
</dbReference>
<dbReference type="InterPro" id="IPR007561">
    <property type="entry name" value="Cell_div_SepF/SepF-rel"/>
</dbReference>
<dbReference type="Pfam" id="PF04472">
    <property type="entry name" value="SepF"/>
    <property type="match status" value="1"/>
</dbReference>
<evidence type="ECO:0000313" key="7">
    <source>
        <dbReference type="Proteomes" id="UP000787322"/>
    </source>
</evidence>
<dbReference type="GO" id="GO:0000917">
    <property type="term" value="P:division septum assembly"/>
    <property type="evidence" value="ECO:0007669"/>
    <property type="project" value="UniProtKB-KW"/>
</dbReference>
<evidence type="ECO:0000256" key="5">
    <source>
        <dbReference type="SAM" id="MobiDB-lite"/>
    </source>
</evidence>
<dbReference type="PANTHER" id="PTHR35798:SF1">
    <property type="entry name" value="CELL DIVISION PROTEIN SEPF"/>
    <property type="match status" value="1"/>
</dbReference>
<comment type="function">
    <text evidence="4">Cell division protein that is part of the divisome complex and is recruited early to the Z-ring. Probably stimulates Z-ring formation, perhaps through the cross-linking of FtsZ protofilaments. Its function overlaps with FtsA.</text>
</comment>
<evidence type="ECO:0000313" key="6">
    <source>
        <dbReference type="EMBL" id="MBF4803195.1"/>
    </source>
</evidence>
<keyword evidence="1 6" id="KW-0132">Cell division</keyword>
<organism evidence="6 7">
    <name type="scientific">Lancefieldella parvula</name>
    <dbReference type="NCBI Taxonomy" id="1382"/>
    <lineage>
        <taxon>Bacteria</taxon>
        <taxon>Bacillati</taxon>
        <taxon>Actinomycetota</taxon>
        <taxon>Coriobacteriia</taxon>
        <taxon>Coriobacteriales</taxon>
        <taxon>Atopobiaceae</taxon>
        <taxon>Lancefieldella</taxon>
    </lineage>
</organism>
<evidence type="ECO:0000256" key="1">
    <source>
        <dbReference type="ARBA" id="ARBA00022618"/>
    </source>
</evidence>
<dbReference type="HAMAP" id="MF_01197">
    <property type="entry name" value="SepF"/>
    <property type="match status" value="1"/>
</dbReference>
<dbReference type="EMBL" id="JABZGU010000129">
    <property type="protein sequence ID" value="MBF4803195.1"/>
    <property type="molecule type" value="Genomic_DNA"/>
</dbReference>
<evidence type="ECO:0000256" key="2">
    <source>
        <dbReference type="ARBA" id="ARBA00023210"/>
    </source>
</evidence>
<feature type="compositionally biased region" description="Polar residues" evidence="5">
    <location>
        <begin position="66"/>
        <end position="88"/>
    </location>
</feature>
<dbReference type="PANTHER" id="PTHR35798">
    <property type="entry name" value="CELL DIVISION PROTEIN SEPF"/>
    <property type="match status" value="1"/>
</dbReference>
<feature type="compositionally biased region" description="Basic and acidic residues" evidence="5">
    <location>
        <begin position="36"/>
        <end position="45"/>
    </location>
</feature>
<gene>
    <name evidence="6" type="ORF">HXK24_05200</name>
</gene>
<evidence type="ECO:0000256" key="4">
    <source>
        <dbReference type="ARBA" id="ARBA00044936"/>
    </source>
</evidence>
<sequence>MSILDTLRAKLRGGQDDEYYDDEYYGDEGYDEVDEASPRSYDDRAQQGSSNRLLGNPSRPEAESVSVYTRSGKPISTNPAASYNPQQDMRSRASAYASRQEPSGYTPSYEHTVSPNLPTPGDIGLRPVSRTSYSGQLPPYVLRPVSYDDVQSVVRRVRTGQPVVLIFKNTNIEVAKRILDFSFGLSYGLDGAVEEVADRVFVVLPHGVSLTQADLDKLADEGEIT</sequence>
<feature type="non-terminal residue" evidence="6">
    <location>
        <position position="225"/>
    </location>
</feature>
<keyword evidence="3" id="KW-0131">Cell cycle</keyword>
<feature type="compositionally biased region" description="Polar residues" evidence="5">
    <location>
        <begin position="100"/>
        <end position="116"/>
    </location>
</feature>
<keyword evidence="2" id="KW-0717">Septation</keyword>
<accession>A0A9D6AES0</accession>
<evidence type="ECO:0000256" key="3">
    <source>
        <dbReference type="ARBA" id="ARBA00023306"/>
    </source>
</evidence>
<reference evidence="6" key="1">
    <citation type="submission" date="2020-04" db="EMBL/GenBank/DDBJ databases">
        <title>Deep metagenomics examines the oral microbiome during advanced dental caries in children, revealing novel taxa and co-occurrences with host molecules.</title>
        <authorList>
            <person name="Baker J.L."/>
            <person name="Morton J.T."/>
            <person name="Dinis M."/>
            <person name="Alvarez R."/>
            <person name="Tran N.C."/>
            <person name="Knight R."/>
            <person name="Edlund A."/>
        </authorList>
    </citation>
    <scope>NUCLEOTIDE SEQUENCE</scope>
    <source>
        <strain evidence="6">JCVI_3_bin.11</strain>
    </source>
</reference>
<dbReference type="Gene3D" id="3.30.110.150">
    <property type="entry name" value="SepF-like protein"/>
    <property type="match status" value="1"/>
</dbReference>
<protein>
    <submittedName>
        <fullName evidence="6">Cell division protein SepF</fullName>
    </submittedName>
</protein>
<dbReference type="AlphaFoldDB" id="A0A9D6AES0"/>
<feature type="region of interest" description="Disordered" evidence="5">
    <location>
        <begin position="14"/>
        <end position="129"/>
    </location>
</feature>
<comment type="caution">
    <text evidence="6">The sequence shown here is derived from an EMBL/GenBank/DDBJ whole genome shotgun (WGS) entry which is preliminary data.</text>
</comment>
<feature type="compositionally biased region" description="Acidic residues" evidence="5">
    <location>
        <begin position="16"/>
        <end position="35"/>
    </location>
</feature>
<proteinExistence type="inferred from homology"/>
<dbReference type="InterPro" id="IPR038594">
    <property type="entry name" value="SepF-like_sf"/>
</dbReference>
<dbReference type="Proteomes" id="UP000787322">
    <property type="component" value="Unassembled WGS sequence"/>
</dbReference>